<feature type="chain" id="PRO_5042102413" evidence="1">
    <location>
        <begin position="21"/>
        <end position="226"/>
    </location>
</feature>
<feature type="signal peptide" evidence="1">
    <location>
        <begin position="1"/>
        <end position="20"/>
    </location>
</feature>
<keyword evidence="1" id="KW-0732">Signal</keyword>
<dbReference type="RefSeq" id="WP_111217299.1">
    <property type="nucleotide sequence ID" value="NZ_CP117256.1"/>
</dbReference>
<dbReference type="InterPro" id="IPR035437">
    <property type="entry name" value="SNase_OB-fold_sf"/>
</dbReference>
<dbReference type="Proteomes" id="UP000249499">
    <property type="component" value="Plasmid pRt1078"/>
</dbReference>
<dbReference type="EMBL" id="CP117256">
    <property type="protein sequence ID" value="WFR97809.1"/>
    <property type="molecule type" value="Genomic_DNA"/>
</dbReference>
<gene>
    <name evidence="2" type="ORF">PR017_18020</name>
</gene>
<keyword evidence="3" id="KW-1185">Reference proteome</keyword>
<evidence type="ECO:0000256" key="1">
    <source>
        <dbReference type="SAM" id="SignalP"/>
    </source>
</evidence>
<geneLocation type="plasmid" evidence="2 3">
    <name>pRt1078</name>
</geneLocation>
<name>A0AAF1KWS4_9HYPH</name>
<proteinExistence type="predicted"/>
<accession>A0AAF1KWS4</accession>
<dbReference type="KEGG" id="rtu:PR017_18020"/>
<protein>
    <submittedName>
        <fullName evidence="2">Thermonuclease family protein</fullName>
    </submittedName>
</protein>
<dbReference type="Gene3D" id="2.40.50.90">
    <property type="match status" value="1"/>
</dbReference>
<organism evidence="2 3">
    <name type="scientific">Rhizobium tumorigenes</name>
    <dbReference type="NCBI Taxonomy" id="2041385"/>
    <lineage>
        <taxon>Bacteria</taxon>
        <taxon>Pseudomonadati</taxon>
        <taxon>Pseudomonadota</taxon>
        <taxon>Alphaproteobacteria</taxon>
        <taxon>Hyphomicrobiales</taxon>
        <taxon>Rhizobiaceae</taxon>
        <taxon>Rhizobium/Agrobacterium group</taxon>
        <taxon>Rhizobium</taxon>
    </lineage>
</organism>
<reference evidence="3" key="2">
    <citation type="journal article" date="2023" name="MicrobiologyOpen">
        <title>Genomics of the tumorigenes clade of the family Rhizobiaceae and description of Rhizobium rhododendri sp. nov.</title>
        <authorList>
            <person name="Kuzmanovic N."/>
            <person name="diCenzo G.C."/>
            <person name="Bunk B."/>
            <person name="Sproeer C."/>
            <person name="Fruehling A."/>
            <person name="Neumann-Schaal M."/>
            <person name="Overmann J."/>
            <person name="Smalla K."/>
        </authorList>
    </citation>
    <scope>NUCLEOTIDE SEQUENCE [LARGE SCALE GENOMIC DNA]</scope>
    <source>
        <strain evidence="3">1078</strain>
        <plasmid evidence="3">pRt1078</plasmid>
    </source>
</reference>
<keyword evidence="2" id="KW-0614">Plasmid</keyword>
<dbReference type="SUPFAM" id="SSF50199">
    <property type="entry name" value="Staphylococcal nuclease"/>
    <property type="match status" value="1"/>
</dbReference>
<sequence length="226" mass="24681">MKPSSTLLVSVLMVSTPAIAADWLAPPFETRASAPPPVRYPVIEGQVSVVDGRTLWYPQASTTVRLSGIDTCELPQWAFKAEASKPADDAALIPLPCGALAKAWLTRAARGAVVRCKGVSYDTQGTLGARCSVQGHDLGLEMLRVGWARTTEPASGSYAQAQRIAMASHYGLWSSLVLDMNEWRRKAIDRTSARRPLADMHLLAERESEISPPFADARRLPRRTDR</sequence>
<reference evidence="2 3" key="1">
    <citation type="journal article" date="2018" name="Sci. Rep.">
        <title>Rhizobium tumorigenes sp. nov., a novel plant tumorigenic bacterium isolated from cane gall tumors on thornless blackberry.</title>
        <authorList>
            <person name="Kuzmanovi N."/>
            <person name="Smalla K."/>
            <person name="Gronow S."/>
            <person name="PuBawska J."/>
        </authorList>
    </citation>
    <scope>NUCLEOTIDE SEQUENCE [LARGE SCALE GENOMIC DNA]</scope>
    <source>
        <strain evidence="2 3">1078</strain>
    </source>
</reference>
<evidence type="ECO:0000313" key="2">
    <source>
        <dbReference type="EMBL" id="WFR97809.1"/>
    </source>
</evidence>
<evidence type="ECO:0000313" key="3">
    <source>
        <dbReference type="Proteomes" id="UP000249499"/>
    </source>
</evidence>
<dbReference type="AlphaFoldDB" id="A0AAF1KWS4"/>